<dbReference type="Proteomes" id="UP000202922">
    <property type="component" value="Unassembled WGS sequence"/>
</dbReference>
<accession>A0A238KQX7</accession>
<gene>
    <name evidence="2" type="ORF">COL8621_02751</name>
</gene>
<dbReference type="Gene3D" id="3.40.50.2020">
    <property type="match status" value="1"/>
</dbReference>
<feature type="domain" description="Phosphoribosyltransferase" evidence="1">
    <location>
        <begin position="10"/>
        <end position="180"/>
    </location>
</feature>
<keyword evidence="2" id="KW-0808">Transferase</keyword>
<dbReference type="SUPFAM" id="SSF53271">
    <property type="entry name" value="PRTase-like"/>
    <property type="match status" value="1"/>
</dbReference>
<keyword evidence="3" id="KW-1185">Reference proteome</keyword>
<dbReference type="EMBL" id="FXYE01000002">
    <property type="protein sequence ID" value="SMX45259.1"/>
    <property type="molecule type" value="Genomic_DNA"/>
</dbReference>
<organism evidence="2 3">
    <name type="scientific">Actibacterium lipolyticum</name>
    <dbReference type="NCBI Taxonomy" id="1524263"/>
    <lineage>
        <taxon>Bacteria</taxon>
        <taxon>Pseudomonadati</taxon>
        <taxon>Pseudomonadota</taxon>
        <taxon>Alphaproteobacteria</taxon>
        <taxon>Rhodobacterales</taxon>
        <taxon>Roseobacteraceae</taxon>
        <taxon>Actibacterium</taxon>
    </lineage>
</organism>
<dbReference type="CDD" id="cd06223">
    <property type="entry name" value="PRTases_typeI"/>
    <property type="match status" value="1"/>
</dbReference>
<dbReference type="GO" id="GO:0016740">
    <property type="term" value="F:transferase activity"/>
    <property type="evidence" value="ECO:0007669"/>
    <property type="project" value="UniProtKB-KW"/>
</dbReference>
<dbReference type="RefSeq" id="WP_093967857.1">
    <property type="nucleotide sequence ID" value="NZ_FXYE01000002.1"/>
</dbReference>
<dbReference type="OrthoDB" id="9810066at2"/>
<dbReference type="InterPro" id="IPR029057">
    <property type="entry name" value="PRTase-like"/>
</dbReference>
<evidence type="ECO:0000313" key="2">
    <source>
        <dbReference type="EMBL" id="SMX45259.1"/>
    </source>
</evidence>
<sequence>MFTDRAQAGEALAEAVAKAAPDNPVVLALPRGGVPVAIPVAKRLNAPLDLLMVRKIGVPHQPEVAAGAVVDGDAHQIVFNDHVLKYAGLTREDFADAIDEKLAQIAERRGKYLGDRKSVPLSGTTAIVVDDGIATGATVKAALKALRGAKPDAIWLAVPVGPLDVLEEMRGLVDNLICLEVPQPFIAVGAHYRRFDQFSDDAVVDALGAMWNTGTK</sequence>
<evidence type="ECO:0000259" key="1">
    <source>
        <dbReference type="Pfam" id="PF00156"/>
    </source>
</evidence>
<proteinExistence type="predicted"/>
<dbReference type="Gene3D" id="3.30.1310.20">
    <property type="entry name" value="PRTase-like"/>
    <property type="match status" value="1"/>
</dbReference>
<dbReference type="Pfam" id="PF00156">
    <property type="entry name" value="Pribosyltran"/>
    <property type="match status" value="1"/>
</dbReference>
<reference evidence="3" key="1">
    <citation type="submission" date="2017-05" db="EMBL/GenBank/DDBJ databases">
        <authorList>
            <person name="Rodrigo-Torres L."/>
            <person name="Arahal R. D."/>
            <person name="Lucena T."/>
        </authorList>
    </citation>
    <scope>NUCLEOTIDE SEQUENCE [LARGE SCALE GENOMIC DNA]</scope>
    <source>
        <strain evidence="3">CECT 8621</strain>
    </source>
</reference>
<name>A0A238KQX7_9RHOB</name>
<dbReference type="AlphaFoldDB" id="A0A238KQX7"/>
<dbReference type="InterPro" id="IPR000836">
    <property type="entry name" value="PRTase_dom"/>
</dbReference>
<evidence type="ECO:0000313" key="3">
    <source>
        <dbReference type="Proteomes" id="UP000202922"/>
    </source>
</evidence>
<protein>
    <submittedName>
        <fullName evidence="2">Putative phosphoribosyl transferase/MT0597</fullName>
    </submittedName>
</protein>